<dbReference type="AlphaFoldDB" id="A0A6J6JMG4"/>
<dbReference type="InterPro" id="IPR001123">
    <property type="entry name" value="LeuE-type"/>
</dbReference>
<gene>
    <name evidence="7" type="ORF">UFOPK2001_00934</name>
</gene>
<keyword evidence="3 6" id="KW-0812">Transmembrane</keyword>
<dbReference type="PANTHER" id="PTHR30086">
    <property type="entry name" value="ARGININE EXPORTER PROTEIN ARGO"/>
    <property type="match status" value="1"/>
</dbReference>
<dbReference type="GO" id="GO:0005886">
    <property type="term" value="C:plasma membrane"/>
    <property type="evidence" value="ECO:0007669"/>
    <property type="project" value="UniProtKB-SubCell"/>
</dbReference>
<evidence type="ECO:0000256" key="3">
    <source>
        <dbReference type="ARBA" id="ARBA00022692"/>
    </source>
</evidence>
<dbReference type="Pfam" id="PF01810">
    <property type="entry name" value="LysE"/>
    <property type="match status" value="1"/>
</dbReference>
<comment type="subcellular location">
    <subcellularLocation>
        <location evidence="1">Cell membrane</location>
        <topology evidence="1">Multi-pass membrane protein</topology>
    </subcellularLocation>
</comment>
<evidence type="ECO:0000256" key="6">
    <source>
        <dbReference type="SAM" id="Phobius"/>
    </source>
</evidence>
<evidence type="ECO:0000256" key="1">
    <source>
        <dbReference type="ARBA" id="ARBA00004651"/>
    </source>
</evidence>
<dbReference type="EMBL" id="CAEZVN010000104">
    <property type="protein sequence ID" value="CAB4637544.1"/>
    <property type="molecule type" value="Genomic_DNA"/>
</dbReference>
<feature type="transmembrane region" description="Helical" evidence="6">
    <location>
        <begin position="69"/>
        <end position="89"/>
    </location>
</feature>
<evidence type="ECO:0000256" key="5">
    <source>
        <dbReference type="ARBA" id="ARBA00023136"/>
    </source>
</evidence>
<keyword evidence="4 6" id="KW-1133">Transmembrane helix</keyword>
<feature type="transmembrane region" description="Helical" evidence="6">
    <location>
        <begin position="187"/>
        <end position="207"/>
    </location>
</feature>
<protein>
    <submittedName>
        <fullName evidence="7">Unannotated protein</fullName>
    </submittedName>
</protein>
<dbReference type="PANTHER" id="PTHR30086:SF20">
    <property type="entry name" value="ARGININE EXPORTER PROTEIN ARGO-RELATED"/>
    <property type="match status" value="1"/>
</dbReference>
<keyword evidence="5 6" id="KW-0472">Membrane</keyword>
<dbReference type="GO" id="GO:0015171">
    <property type="term" value="F:amino acid transmembrane transporter activity"/>
    <property type="evidence" value="ECO:0007669"/>
    <property type="project" value="TreeGrafter"/>
</dbReference>
<feature type="transmembrane region" description="Helical" evidence="6">
    <location>
        <begin position="147"/>
        <end position="175"/>
    </location>
</feature>
<reference evidence="7" key="1">
    <citation type="submission" date="2020-05" db="EMBL/GenBank/DDBJ databases">
        <authorList>
            <person name="Chiriac C."/>
            <person name="Salcher M."/>
            <person name="Ghai R."/>
            <person name="Kavagutti S V."/>
        </authorList>
    </citation>
    <scope>NUCLEOTIDE SEQUENCE</scope>
</reference>
<accession>A0A6J6JMG4</accession>
<feature type="transmembrane region" description="Helical" evidence="6">
    <location>
        <begin position="6"/>
        <end position="29"/>
    </location>
</feature>
<keyword evidence="2" id="KW-1003">Cell membrane</keyword>
<evidence type="ECO:0000256" key="2">
    <source>
        <dbReference type="ARBA" id="ARBA00022475"/>
    </source>
</evidence>
<evidence type="ECO:0000256" key="4">
    <source>
        <dbReference type="ARBA" id="ARBA00022989"/>
    </source>
</evidence>
<organism evidence="7">
    <name type="scientific">freshwater metagenome</name>
    <dbReference type="NCBI Taxonomy" id="449393"/>
    <lineage>
        <taxon>unclassified sequences</taxon>
        <taxon>metagenomes</taxon>
        <taxon>ecological metagenomes</taxon>
    </lineage>
</organism>
<feature type="transmembrane region" description="Helical" evidence="6">
    <location>
        <begin position="41"/>
        <end position="63"/>
    </location>
</feature>
<proteinExistence type="predicted"/>
<sequence>MPTLAAMITFMITALVIILIPGPSVVFAIGRTLALGRSSGLVTVVANAMGTSVWVVGTAFGLYGLVTALPWLLEVIKIGGVLYLGYLGYKTVRGASKQHANIMNSSDAAKPLSQIFREGFFVGLSNPKTAVFFTAVLPQFINPAGNFVIQFLLLGLIFEIIGVLSDAMYVLAAAAVRDWILNEPRRLQTIVTVGGFMILGVSVWLLVNMLTGQ</sequence>
<dbReference type="PIRSF" id="PIRSF006324">
    <property type="entry name" value="LeuE"/>
    <property type="match status" value="1"/>
</dbReference>
<evidence type="ECO:0000313" key="7">
    <source>
        <dbReference type="EMBL" id="CAB4637544.1"/>
    </source>
</evidence>
<name>A0A6J6JMG4_9ZZZZ</name>